<evidence type="ECO:0000256" key="9">
    <source>
        <dbReference type="ARBA" id="ARBA00023211"/>
    </source>
</evidence>
<reference evidence="17 18" key="1">
    <citation type="journal article" date="2019" name="Int. J. Syst. Evol. Microbiol.">
        <title>The Global Catalogue of Microorganisms (GCM) 10K type strain sequencing project: providing services to taxonomists for standard genome sequencing and annotation.</title>
        <authorList>
            <consortium name="The Broad Institute Genomics Platform"/>
            <consortium name="The Broad Institute Genome Sequencing Center for Infectious Disease"/>
            <person name="Wu L."/>
            <person name="Ma J."/>
        </authorList>
    </citation>
    <scope>NUCLEOTIDE SEQUENCE [LARGE SCALE GENOMIC DNA]</scope>
    <source>
        <strain evidence="17 18">XZYJT29</strain>
    </source>
</reference>
<dbReference type="PANTHER" id="PTHR43749">
    <property type="entry name" value="RNA-SPLICING LIGASE RTCB"/>
    <property type="match status" value="1"/>
</dbReference>
<keyword evidence="5" id="KW-0436">Ligase</keyword>
<dbReference type="GO" id="GO:0046872">
    <property type="term" value="F:metal ion binding"/>
    <property type="evidence" value="ECO:0007669"/>
    <property type="project" value="UniProtKB-KW"/>
</dbReference>
<evidence type="ECO:0000256" key="5">
    <source>
        <dbReference type="ARBA" id="ARBA00022598"/>
    </source>
</evidence>
<evidence type="ECO:0000313" key="18">
    <source>
        <dbReference type="Proteomes" id="UP001596432"/>
    </source>
</evidence>
<feature type="binding site" evidence="16">
    <location>
        <begin position="18"/>
        <end position="21"/>
    </location>
    <ligand>
        <name>GMP</name>
        <dbReference type="ChEBI" id="CHEBI:58115"/>
    </ligand>
</feature>
<comment type="function">
    <text evidence="12">Essential for tRNA splicing and maturation. Acts by directly joining spliced tRNA halves to mature-sized tRNAs. Joins RNA with 2',3'-cyclic-phosphate or 3'-phosphate ends to RNA with 5'-hydroxy ends.</text>
</comment>
<dbReference type="GO" id="GO:0170057">
    <property type="term" value="F:RNA ligase (GTP) activity"/>
    <property type="evidence" value="ECO:0007669"/>
    <property type="project" value="UniProtKB-EC"/>
</dbReference>
<feature type="binding site" evidence="16">
    <location>
        <begin position="42"/>
        <end position="45"/>
    </location>
    <ligand>
        <name>GMP</name>
        <dbReference type="ChEBI" id="CHEBI:58115"/>
    </ligand>
</feature>
<proteinExistence type="inferred from homology"/>
<comment type="subunit">
    <text evidence="3">Monomer.</text>
</comment>
<keyword evidence="8 16" id="KW-0342">GTP-binding</keyword>
<accession>A0ABD5XZS4</accession>
<feature type="active site" description="GMP-histidine intermediate" evidence="15">
    <location>
        <position position="42"/>
    </location>
</feature>
<dbReference type="InterPro" id="IPR052915">
    <property type="entry name" value="RtcB-like"/>
</dbReference>
<dbReference type="AlphaFoldDB" id="A0ABD5XZS4"/>
<name>A0ABD5XZS4_9EURY</name>
<dbReference type="EMBL" id="JBHTAS010000001">
    <property type="protein sequence ID" value="MFC7140549.1"/>
    <property type="molecule type" value="Genomic_DNA"/>
</dbReference>
<dbReference type="GO" id="GO:0005525">
    <property type="term" value="F:GTP binding"/>
    <property type="evidence" value="ECO:0007669"/>
    <property type="project" value="UniProtKB-KW"/>
</dbReference>
<keyword evidence="18" id="KW-1185">Reference proteome</keyword>
<comment type="caution">
    <text evidence="17">The sequence shown here is derived from an EMBL/GenBank/DDBJ whole genome shotgun (WGS) entry which is preliminary data.</text>
</comment>
<organism evidence="17 18">
    <name type="scientific">Halosimplex aquaticum</name>
    <dbReference type="NCBI Taxonomy" id="3026162"/>
    <lineage>
        <taxon>Archaea</taxon>
        <taxon>Methanobacteriati</taxon>
        <taxon>Methanobacteriota</taxon>
        <taxon>Stenosarchaea group</taxon>
        <taxon>Halobacteria</taxon>
        <taxon>Halobacteriales</taxon>
        <taxon>Haloarculaceae</taxon>
        <taxon>Halosimplex</taxon>
    </lineage>
</organism>
<evidence type="ECO:0000256" key="2">
    <source>
        <dbReference type="ARBA" id="ARBA00008071"/>
    </source>
</evidence>
<evidence type="ECO:0000256" key="14">
    <source>
        <dbReference type="ARBA" id="ARBA00049514"/>
    </source>
</evidence>
<dbReference type="PANTHER" id="PTHR43749:SF2">
    <property type="entry name" value="RNA-SPLICING LIGASE RTCB"/>
    <property type="match status" value="1"/>
</dbReference>
<sequence>MIRKGATAAREDQRLIIPFNMVDGSVICRGLGNDSWHRTASHGAGRQMGRTEAKETRKDENIYVNTTNVYTEHVPIDEVPIAYKNPSSILENIRPTVDIEERLDTIHNLKSKWRIQMKNG</sequence>
<evidence type="ECO:0000256" key="1">
    <source>
        <dbReference type="ARBA" id="ARBA00001936"/>
    </source>
</evidence>
<evidence type="ECO:0000313" key="17">
    <source>
        <dbReference type="EMBL" id="MFC7140549.1"/>
    </source>
</evidence>
<dbReference type="GeneID" id="78820844"/>
<dbReference type="SUPFAM" id="SSF103365">
    <property type="entry name" value="Hypothetical protein PH1602"/>
    <property type="match status" value="1"/>
</dbReference>
<evidence type="ECO:0000256" key="15">
    <source>
        <dbReference type="PIRSR" id="PIRSR601233-1"/>
    </source>
</evidence>
<protein>
    <recommendedName>
        <fullName evidence="11">tRNA-splicing ligase RtcB</fullName>
        <ecNumber evidence="4">6.5.1.8</ecNumber>
    </recommendedName>
    <alternativeName>
        <fullName evidence="10">3'-phosphate/5'-hydroxy nucleic acid ligase</fullName>
    </alternativeName>
</protein>
<comment type="catalytic activity">
    <reaction evidence="14">
        <text>a 3'-end 2',3'-cyclophospho-ribonucleotide-RNA + a 5'-end dephospho-ribonucleoside-RNA + GTP + H2O = a ribonucleotidyl-ribonucleotide-RNA + GMP + diphosphate + H(+)</text>
        <dbReference type="Rhea" id="RHEA:68080"/>
        <dbReference type="Rhea" id="RHEA-COMP:10464"/>
        <dbReference type="Rhea" id="RHEA-COMP:13936"/>
        <dbReference type="Rhea" id="RHEA-COMP:17355"/>
        <dbReference type="ChEBI" id="CHEBI:15377"/>
        <dbReference type="ChEBI" id="CHEBI:15378"/>
        <dbReference type="ChEBI" id="CHEBI:33019"/>
        <dbReference type="ChEBI" id="CHEBI:37565"/>
        <dbReference type="ChEBI" id="CHEBI:58115"/>
        <dbReference type="ChEBI" id="CHEBI:83064"/>
        <dbReference type="ChEBI" id="CHEBI:138284"/>
        <dbReference type="ChEBI" id="CHEBI:173118"/>
        <dbReference type="EC" id="6.5.1.8"/>
    </reaction>
</comment>
<evidence type="ECO:0000256" key="16">
    <source>
        <dbReference type="PIRSR" id="PIRSR601233-2"/>
    </source>
</evidence>
<comment type="catalytic activity">
    <reaction evidence="13">
        <text>a 3'-end 3'-phospho-ribonucleotide-RNA + a 5'-end dephospho-ribonucleoside-RNA + GTP = a ribonucleotidyl-ribonucleotide-RNA + GMP + diphosphate</text>
        <dbReference type="Rhea" id="RHEA:68076"/>
        <dbReference type="Rhea" id="RHEA-COMP:10463"/>
        <dbReference type="Rhea" id="RHEA-COMP:13936"/>
        <dbReference type="Rhea" id="RHEA-COMP:17355"/>
        <dbReference type="ChEBI" id="CHEBI:33019"/>
        <dbReference type="ChEBI" id="CHEBI:37565"/>
        <dbReference type="ChEBI" id="CHEBI:58115"/>
        <dbReference type="ChEBI" id="CHEBI:83062"/>
        <dbReference type="ChEBI" id="CHEBI:138284"/>
        <dbReference type="ChEBI" id="CHEBI:173118"/>
        <dbReference type="EC" id="6.5.1.8"/>
    </reaction>
</comment>
<keyword evidence="9" id="KW-0464">Manganese</keyword>
<keyword evidence="6" id="KW-0479">Metal-binding</keyword>
<feature type="binding site" evidence="16">
    <location>
        <position position="25"/>
    </location>
    <ligand>
        <name>GMP</name>
        <dbReference type="ChEBI" id="CHEBI:58115"/>
    </ligand>
</feature>
<evidence type="ECO:0000256" key="7">
    <source>
        <dbReference type="ARBA" id="ARBA00022741"/>
    </source>
</evidence>
<comment type="similarity">
    <text evidence="2">Belongs to the RtcB family.</text>
</comment>
<gene>
    <name evidence="17" type="ORF">ACFQMA_12020</name>
</gene>
<evidence type="ECO:0000256" key="8">
    <source>
        <dbReference type="ARBA" id="ARBA00023134"/>
    </source>
</evidence>
<evidence type="ECO:0000256" key="10">
    <source>
        <dbReference type="ARBA" id="ARBA00030221"/>
    </source>
</evidence>
<dbReference type="Proteomes" id="UP001596432">
    <property type="component" value="Unassembled WGS sequence"/>
</dbReference>
<dbReference type="InterPro" id="IPR001233">
    <property type="entry name" value="RtcB"/>
</dbReference>
<evidence type="ECO:0000256" key="13">
    <source>
        <dbReference type="ARBA" id="ARBA00047746"/>
    </source>
</evidence>
<dbReference type="InterPro" id="IPR036025">
    <property type="entry name" value="RtcB-like_sf"/>
</dbReference>
<dbReference type="Gene3D" id="3.90.1860.10">
    <property type="entry name" value="tRNA-splicing ligase RtcB"/>
    <property type="match status" value="1"/>
</dbReference>
<dbReference type="EC" id="6.5.1.8" evidence="4"/>
<evidence type="ECO:0000256" key="4">
    <source>
        <dbReference type="ARBA" id="ARBA00012726"/>
    </source>
</evidence>
<evidence type="ECO:0000256" key="3">
    <source>
        <dbReference type="ARBA" id="ARBA00011245"/>
    </source>
</evidence>
<comment type="cofactor">
    <cofactor evidence="1">
        <name>Mn(2+)</name>
        <dbReference type="ChEBI" id="CHEBI:29035"/>
    </cofactor>
</comment>
<evidence type="ECO:0000256" key="11">
    <source>
        <dbReference type="ARBA" id="ARBA00033766"/>
    </source>
</evidence>
<evidence type="ECO:0000256" key="6">
    <source>
        <dbReference type="ARBA" id="ARBA00022723"/>
    </source>
</evidence>
<evidence type="ECO:0000256" key="12">
    <source>
        <dbReference type="ARBA" id="ARBA00045316"/>
    </source>
</evidence>
<dbReference type="RefSeq" id="WP_274326103.1">
    <property type="nucleotide sequence ID" value="NZ_CP118158.1"/>
</dbReference>
<dbReference type="Pfam" id="PF01139">
    <property type="entry name" value="RtcB"/>
    <property type="match status" value="1"/>
</dbReference>
<keyword evidence="7 16" id="KW-0547">Nucleotide-binding</keyword>